<comment type="similarity">
    <text evidence="2">Belongs to the major facilitator superfamily.</text>
</comment>
<dbReference type="EMBL" id="CP020928">
    <property type="protein sequence ID" value="AWF94884.1"/>
    <property type="molecule type" value="Genomic_DNA"/>
</dbReference>
<dbReference type="Gene3D" id="1.20.1250.20">
    <property type="entry name" value="MFS general substrate transporter like domains"/>
    <property type="match status" value="2"/>
</dbReference>
<evidence type="ECO:0000313" key="10">
    <source>
        <dbReference type="Proteomes" id="UP000244870"/>
    </source>
</evidence>
<dbReference type="GO" id="GO:0022857">
    <property type="term" value="F:transmembrane transporter activity"/>
    <property type="evidence" value="ECO:0007669"/>
    <property type="project" value="InterPro"/>
</dbReference>
<feature type="transmembrane region" description="Helical" evidence="7">
    <location>
        <begin position="218"/>
        <end position="237"/>
    </location>
</feature>
<feature type="transmembrane region" description="Helical" evidence="7">
    <location>
        <begin position="57"/>
        <end position="76"/>
    </location>
</feature>
<evidence type="ECO:0000256" key="6">
    <source>
        <dbReference type="ARBA" id="ARBA00023136"/>
    </source>
</evidence>
<feature type="transmembrane region" description="Helical" evidence="7">
    <location>
        <begin position="368"/>
        <end position="389"/>
    </location>
</feature>
<keyword evidence="4 7" id="KW-0812">Transmembrane</keyword>
<gene>
    <name evidence="9" type="ORF">B6254_0463</name>
</gene>
<evidence type="ECO:0000256" key="7">
    <source>
        <dbReference type="SAM" id="Phobius"/>
    </source>
</evidence>
<dbReference type="PANTHER" id="PTHR23514">
    <property type="entry name" value="BYPASS OF STOP CODON PROTEIN 6"/>
    <property type="match status" value="1"/>
</dbReference>
<feature type="domain" description="Major facilitator superfamily (MFS) profile" evidence="8">
    <location>
        <begin position="22"/>
        <end position="392"/>
    </location>
</feature>
<keyword evidence="3" id="KW-0813">Transport</keyword>
<dbReference type="InterPro" id="IPR011701">
    <property type="entry name" value="MFS"/>
</dbReference>
<feature type="transmembrane region" description="Helical" evidence="7">
    <location>
        <begin position="169"/>
        <end position="189"/>
    </location>
</feature>
<feature type="transmembrane region" description="Helical" evidence="7">
    <location>
        <begin position="340"/>
        <end position="362"/>
    </location>
</feature>
<evidence type="ECO:0000256" key="3">
    <source>
        <dbReference type="ARBA" id="ARBA00022448"/>
    </source>
</evidence>
<dbReference type="SUPFAM" id="SSF103473">
    <property type="entry name" value="MFS general substrate transporter"/>
    <property type="match status" value="1"/>
</dbReference>
<feature type="transmembrane region" description="Helical" evidence="7">
    <location>
        <begin position="111"/>
        <end position="130"/>
    </location>
</feature>
<organism evidence="9 10">
    <name type="scientific">Weissella cibaria</name>
    <dbReference type="NCBI Taxonomy" id="137591"/>
    <lineage>
        <taxon>Bacteria</taxon>
        <taxon>Bacillati</taxon>
        <taxon>Bacillota</taxon>
        <taxon>Bacilli</taxon>
        <taxon>Lactobacillales</taxon>
        <taxon>Lactobacillaceae</taxon>
        <taxon>Weissella</taxon>
    </lineage>
</organism>
<dbReference type="Pfam" id="PF07690">
    <property type="entry name" value="MFS_1"/>
    <property type="match status" value="1"/>
</dbReference>
<reference evidence="9 10" key="1">
    <citation type="submission" date="2017-04" db="EMBL/GenBank/DDBJ databases">
        <title>Weissella cibaria strain m2 complete genome.</title>
        <authorList>
            <person name="Pan Q."/>
            <person name="Tan M."/>
            <person name="Yao F."/>
            <person name="Su S."/>
        </authorList>
    </citation>
    <scope>NUCLEOTIDE SEQUENCE [LARGE SCALE GENOMIC DNA]</scope>
    <source>
        <strain evidence="9 10">M2</strain>
    </source>
</reference>
<keyword evidence="6 7" id="KW-0472">Membrane</keyword>
<protein>
    <recommendedName>
        <fullName evidence="8">Major facilitator superfamily (MFS) profile domain-containing protein</fullName>
    </recommendedName>
</protein>
<name>A0A2S1KPJ4_9LACO</name>
<feature type="transmembrane region" description="Helical" evidence="7">
    <location>
        <begin position="249"/>
        <end position="270"/>
    </location>
</feature>
<dbReference type="Proteomes" id="UP000244870">
    <property type="component" value="Chromosome"/>
</dbReference>
<evidence type="ECO:0000256" key="1">
    <source>
        <dbReference type="ARBA" id="ARBA00004651"/>
    </source>
</evidence>
<feature type="transmembrane region" description="Helical" evidence="7">
    <location>
        <begin position="20"/>
        <end position="45"/>
    </location>
</feature>
<feature type="transmembrane region" description="Helical" evidence="7">
    <location>
        <begin position="88"/>
        <end position="105"/>
    </location>
</feature>
<dbReference type="GO" id="GO:0005886">
    <property type="term" value="C:plasma membrane"/>
    <property type="evidence" value="ECO:0007669"/>
    <property type="project" value="UniProtKB-SubCell"/>
</dbReference>
<sequence length="392" mass="42776">MGKALKYRGNFMQKTAKVGVFIIIVNFLIYIGLGLPDSVLGSAWPAVRQTYHVNVDYVGYLTAISLVCSFGSTLLYPKLSAKLTMDRIMMLSMWFVLIGLLALMWGQAVWLLIVAAIAMGFGQGAIDIAVNDYAAKRFSSGLMSILHGMYGVGVTLSSFVMALSLVFPMGWRLGVLSVIVLQVVIMAVVMSSRQAFRGSDTAVTDDEMTTVKLAGSDWLLPVFYFVYGVELVIGKYVSSFAVDHWQYSATTATNVATLFWAGLMVGRFLTGVTTRWQSNRRLILTHIILTAIATGMMFLPVEALLPFAGFGLGLGLSAIYPLMMMVPYARYNDQKAKRVVSWNLAFCQAGMVVLPLVTGWTYQAVGAMSLPIIILILVGAMLGLGSVILRQN</sequence>
<evidence type="ECO:0000256" key="4">
    <source>
        <dbReference type="ARBA" id="ARBA00022692"/>
    </source>
</evidence>
<dbReference type="AlphaFoldDB" id="A0A2S1KPJ4"/>
<comment type="subcellular location">
    <subcellularLocation>
        <location evidence="1">Cell membrane</location>
        <topology evidence="1">Multi-pass membrane protein</topology>
    </subcellularLocation>
</comment>
<dbReference type="PANTHER" id="PTHR23514:SF3">
    <property type="entry name" value="BYPASS OF STOP CODON PROTEIN 6"/>
    <property type="match status" value="1"/>
</dbReference>
<accession>A0A2S1KPJ4</accession>
<evidence type="ECO:0000313" key="9">
    <source>
        <dbReference type="EMBL" id="AWF94884.1"/>
    </source>
</evidence>
<keyword evidence="5 7" id="KW-1133">Transmembrane helix</keyword>
<dbReference type="InterPro" id="IPR051788">
    <property type="entry name" value="MFS_Transporter"/>
</dbReference>
<dbReference type="PROSITE" id="PS50850">
    <property type="entry name" value="MFS"/>
    <property type="match status" value="1"/>
</dbReference>
<feature type="transmembrane region" description="Helical" evidence="7">
    <location>
        <begin position="307"/>
        <end position="328"/>
    </location>
</feature>
<dbReference type="InterPro" id="IPR020846">
    <property type="entry name" value="MFS_dom"/>
</dbReference>
<dbReference type="InterPro" id="IPR036259">
    <property type="entry name" value="MFS_trans_sf"/>
</dbReference>
<evidence type="ECO:0000259" key="8">
    <source>
        <dbReference type="PROSITE" id="PS50850"/>
    </source>
</evidence>
<feature type="transmembrane region" description="Helical" evidence="7">
    <location>
        <begin position="282"/>
        <end position="301"/>
    </location>
</feature>
<evidence type="ECO:0000256" key="5">
    <source>
        <dbReference type="ARBA" id="ARBA00022989"/>
    </source>
</evidence>
<proteinExistence type="inferred from homology"/>
<evidence type="ECO:0000256" key="2">
    <source>
        <dbReference type="ARBA" id="ARBA00008335"/>
    </source>
</evidence>
<feature type="transmembrane region" description="Helical" evidence="7">
    <location>
        <begin position="142"/>
        <end position="163"/>
    </location>
</feature>